<evidence type="ECO:0000313" key="1">
    <source>
        <dbReference type="EMBL" id="KAF5879968.1"/>
    </source>
</evidence>
<accession>A0A8J4WY23</accession>
<organism evidence="1 2">
    <name type="scientific">Clarias magur</name>
    <name type="common">Asian catfish</name>
    <name type="synonym">Macropteronotus magur</name>
    <dbReference type="NCBI Taxonomy" id="1594786"/>
    <lineage>
        <taxon>Eukaryota</taxon>
        <taxon>Metazoa</taxon>
        <taxon>Chordata</taxon>
        <taxon>Craniata</taxon>
        <taxon>Vertebrata</taxon>
        <taxon>Euteleostomi</taxon>
        <taxon>Actinopterygii</taxon>
        <taxon>Neopterygii</taxon>
        <taxon>Teleostei</taxon>
        <taxon>Ostariophysi</taxon>
        <taxon>Siluriformes</taxon>
        <taxon>Clariidae</taxon>
        <taxon>Clarias</taxon>
    </lineage>
</organism>
<evidence type="ECO:0000313" key="2">
    <source>
        <dbReference type="Proteomes" id="UP000727407"/>
    </source>
</evidence>
<gene>
    <name evidence="1" type="primary">sts</name>
    <name evidence="1" type="ORF">DAT39_023530</name>
</gene>
<sequence>KAIEPERNPFVSHVTQGSGRLRYRLPVSLATWRRAAARLFSSTSPGLTMEMRMMIVHLIRMSGYQSCLLQTLSGHHDLLFFSLHCMGYSVC</sequence>
<keyword evidence="2" id="KW-1185">Reference proteome</keyword>
<dbReference type="AlphaFoldDB" id="A0A8J4WY23"/>
<dbReference type="EMBL" id="QNUK01001949">
    <property type="protein sequence ID" value="KAF5879968.1"/>
    <property type="molecule type" value="Genomic_DNA"/>
</dbReference>
<feature type="non-terminal residue" evidence="1">
    <location>
        <position position="1"/>
    </location>
</feature>
<reference evidence="1" key="1">
    <citation type="submission" date="2020-07" db="EMBL/GenBank/DDBJ databases">
        <title>Clarias magur genome sequencing, assembly and annotation.</title>
        <authorList>
            <person name="Kushwaha B."/>
            <person name="Kumar R."/>
            <person name="Das P."/>
            <person name="Joshi C.G."/>
            <person name="Kumar D."/>
            <person name="Nagpure N.S."/>
            <person name="Pandey M."/>
            <person name="Agarwal S."/>
            <person name="Srivastava S."/>
            <person name="Singh M."/>
            <person name="Sahoo L."/>
            <person name="Jayasankar P."/>
            <person name="Meher P.K."/>
            <person name="Koringa P.G."/>
            <person name="Iquebal M.A."/>
            <person name="Das S.P."/>
            <person name="Bit A."/>
            <person name="Patnaik S."/>
            <person name="Patel N."/>
            <person name="Shah T.M."/>
            <person name="Hinsu A."/>
            <person name="Jena J.K."/>
        </authorList>
    </citation>
    <scope>NUCLEOTIDE SEQUENCE</scope>
    <source>
        <strain evidence="1">CIFAMagur01</strain>
        <tissue evidence="1">Testis</tissue>
    </source>
</reference>
<proteinExistence type="predicted"/>
<dbReference type="Proteomes" id="UP000727407">
    <property type="component" value="Unassembled WGS sequence"/>
</dbReference>
<feature type="non-terminal residue" evidence="1">
    <location>
        <position position="91"/>
    </location>
</feature>
<name>A0A8J4WY23_CLAMG</name>
<comment type="caution">
    <text evidence="1">The sequence shown here is derived from an EMBL/GenBank/DDBJ whole genome shotgun (WGS) entry which is preliminary data.</text>
</comment>
<protein>
    <submittedName>
        <fullName evidence="1">Steryl-sulfatase</fullName>
    </submittedName>
</protein>